<dbReference type="RefSeq" id="WP_132170933.1">
    <property type="nucleotide sequence ID" value="NZ_SMKX01000074.1"/>
</dbReference>
<dbReference type="PANTHER" id="PTHR30055">
    <property type="entry name" value="HTH-TYPE TRANSCRIPTIONAL REGULATOR RUTR"/>
    <property type="match status" value="1"/>
</dbReference>
<dbReference type="AlphaFoldDB" id="A0A4R4ZIU3"/>
<dbReference type="PROSITE" id="PS50977">
    <property type="entry name" value="HTH_TETR_2"/>
    <property type="match status" value="1"/>
</dbReference>
<dbReference type="GO" id="GO:0000976">
    <property type="term" value="F:transcription cis-regulatory region binding"/>
    <property type="evidence" value="ECO:0007669"/>
    <property type="project" value="TreeGrafter"/>
</dbReference>
<feature type="DNA-binding region" description="H-T-H motif" evidence="2">
    <location>
        <begin position="44"/>
        <end position="63"/>
    </location>
</feature>
<keyword evidence="5" id="KW-1185">Reference proteome</keyword>
<evidence type="ECO:0000256" key="2">
    <source>
        <dbReference type="PROSITE-ProRule" id="PRU00335"/>
    </source>
</evidence>
<evidence type="ECO:0000313" key="5">
    <source>
        <dbReference type="Proteomes" id="UP000295124"/>
    </source>
</evidence>
<dbReference type="SUPFAM" id="SSF46689">
    <property type="entry name" value="Homeodomain-like"/>
    <property type="match status" value="1"/>
</dbReference>
<dbReference type="GO" id="GO:0003700">
    <property type="term" value="F:DNA-binding transcription factor activity"/>
    <property type="evidence" value="ECO:0007669"/>
    <property type="project" value="TreeGrafter"/>
</dbReference>
<evidence type="ECO:0000256" key="1">
    <source>
        <dbReference type="ARBA" id="ARBA00023125"/>
    </source>
</evidence>
<dbReference type="Gene3D" id="1.10.357.10">
    <property type="entry name" value="Tetracycline Repressor, domain 2"/>
    <property type="match status" value="1"/>
</dbReference>
<dbReference type="InterPro" id="IPR050109">
    <property type="entry name" value="HTH-type_TetR-like_transc_reg"/>
</dbReference>
<dbReference type="InterPro" id="IPR001647">
    <property type="entry name" value="HTH_TetR"/>
</dbReference>
<organism evidence="4 5">
    <name type="scientific">Kribbella antibiotica</name>
    <dbReference type="NCBI Taxonomy" id="190195"/>
    <lineage>
        <taxon>Bacteria</taxon>
        <taxon>Bacillati</taxon>
        <taxon>Actinomycetota</taxon>
        <taxon>Actinomycetes</taxon>
        <taxon>Propionibacteriales</taxon>
        <taxon>Kribbellaceae</taxon>
        <taxon>Kribbella</taxon>
    </lineage>
</organism>
<dbReference type="SUPFAM" id="SSF48498">
    <property type="entry name" value="Tetracyclin repressor-like, C-terminal domain"/>
    <property type="match status" value="1"/>
</dbReference>
<feature type="domain" description="HTH tetR-type" evidence="3">
    <location>
        <begin position="21"/>
        <end position="81"/>
    </location>
</feature>
<dbReference type="Pfam" id="PF00440">
    <property type="entry name" value="TetR_N"/>
    <property type="match status" value="1"/>
</dbReference>
<accession>A0A4R4ZIU3</accession>
<dbReference type="OrthoDB" id="4214267at2"/>
<evidence type="ECO:0000313" key="4">
    <source>
        <dbReference type="EMBL" id="TDD57439.1"/>
    </source>
</evidence>
<protein>
    <submittedName>
        <fullName evidence="4">TetR/AcrR family transcriptional regulator</fullName>
    </submittedName>
</protein>
<dbReference type="Proteomes" id="UP000295124">
    <property type="component" value="Unassembled WGS sequence"/>
</dbReference>
<proteinExistence type="predicted"/>
<sequence length="214" mass="23140">MPVQQLRLIVDRGPLVAERLTPAGERILAAASALFYEQGIRTVGVDAIAAAADVTKKTLYDRFGSKDRLIAAYLEHRNRVWHAFLDEQLESRAPGTPEEVVLALFAALTDWLAGSRNGCGFINASVELAAPDHPAMPVIVGQKQWMRSEFEAQARLAGMADPGELADRLLLLHEGALVSYRVAAMANATEVAARAAADMLAGWPRLELVAALSR</sequence>
<dbReference type="PANTHER" id="PTHR30055:SF200">
    <property type="entry name" value="HTH-TYPE TRANSCRIPTIONAL REPRESSOR BDCR"/>
    <property type="match status" value="1"/>
</dbReference>
<name>A0A4R4ZIU3_9ACTN</name>
<keyword evidence="1 2" id="KW-0238">DNA-binding</keyword>
<dbReference type="PRINTS" id="PR00455">
    <property type="entry name" value="HTHTETR"/>
</dbReference>
<dbReference type="EMBL" id="SMKX01000074">
    <property type="protein sequence ID" value="TDD57439.1"/>
    <property type="molecule type" value="Genomic_DNA"/>
</dbReference>
<dbReference type="InterPro" id="IPR009057">
    <property type="entry name" value="Homeodomain-like_sf"/>
</dbReference>
<gene>
    <name evidence="4" type="ORF">E1263_23590</name>
</gene>
<comment type="caution">
    <text evidence="4">The sequence shown here is derived from an EMBL/GenBank/DDBJ whole genome shotgun (WGS) entry which is preliminary data.</text>
</comment>
<evidence type="ECO:0000259" key="3">
    <source>
        <dbReference type="PROSITE" id="PS50977"/>
    </source>
</evidence>
<reference evidence="4 5" key="1">
    <citation type="submission" date="2019-03" db="EMBL/GenBank/DDBJ databases">
        <title>Draft genome sequences of novel Actinobacteria.</title>
        <authorList>
            <person name="Sahin N."/>
            <person name="Ay H."/>
            <person name="Saygin H."/>
        </authorList>
    </citation>
    <scope>NUCLEOTIDE SEQUENCE [LARGE SCALE GENOMIC DNA]</scope>
    <source>
        <strain evidence="4 5">JCM 13523</strain>
    </source>
</reference>
<dbReference type="InterPro" id="IPR036271">
    <property type="entry name" value="Tet_transcr_reg_TetR-rel_C_sf"/>
</dbReference>